<gene>
    <name evidence="3" type="primary">LOC115885522</name>
</gene>
<evidence type="ECO:0000256" key="1">
    <source>
        <dbReference type="SAM" id="MobiDB-lite"/>
    </source>
</evidence>
<dbReference type="KEGG" id="soy:115885522"/>
<dbReference type="InParanoid" id="A0A6J2Y909"/>
<dbReference type="GeneID" id="115885522"/>
<dbReference type="AlphaFoldDB" id="A0A6J2Y909"/>
<accession>A0A6J2Y909</accession>
<feature type="compositionally biased region" description="Polar residues" evidence="1">
    <location>
        <begin position="38"/>
        <end position="59"/>
    </location>
</feature>
<feature type="region of interest" description="Disordered" evidence="1">
    <location>
        <begin position="38"/>
        <end position="78"/>
    </location>
</feature>
<name>A0A6J2Y909_SITOR</name>
<sequence>MLIWRPYVRLVTGSLFEKKNIIMEERSRLDQNDMWKVSSETPVQSSPEQGGPSFLNNTSDRWEEFHPNPNLNTNPFSPTYTENLEQNSTSIDQKMQSMAKTFLKAFQSVAGSCFQKSTPKLSITYSGFEHEDPLRFLERLSHYFKENSVPQDEQL</sequence>
<dbReference type="Proteomes" id="UP000504635">
    <property type="component" value="Unplaced"/>
</dbReference>
<keyword evidence="2" id="KW-1185">Reference proteome</keyword>
<proteinExistence type="predicted"/>
<organism evidence="2 3">
    <name type="scientific">Sitophilus oryzae</name>
    <name type="common">Rice weevil</name>
    <name type="synonym">Curculio oryzae</name>
    <dbReference type="NCBI Taxonomy" id="7048"/>
    <lineage>
        <taxon>Eukaryota</taxon>
        <taxon>Metazoa</taxon>
        <taxon>Ecdysozoa</taxon>
        <taxon>Arthropoda</taxon>
        <taxon>Hexapoda</taxon>
        <taxon>Insecta</taxon>
        <taxon>Pterygota</taxon>
        <taxon>Neoptera</taxon>
        <taxon>Endopterygota</taxon>
        <taxon>Coleoptera</taxon>
        <taxon>Polyphaga</taxon>
        <taxon>Cucujiformia</taxon>
        <taxon>Curculionidae</taxon>
        <taxon>Dryophthorinae</taxon>
        <taxon>Sitophilus</taxon>
    </lineage>
</organism>
<feature type="compositionally biased region" description="Polar residues" evidence="1">
    <location>
        <begin position="69"/>
        <end position="78"/>
    </location>
</feature>
<reference evidence="3" key="1">
    <citation type="submission" date="2025-08" db="UniProtKB">
        <authorList>
            <consortium name="RefSeq"/>
        </authorList>
    </citation>
    <scope>IDENTIFICATION</scope>
    <source>
        <tissue evidence="3">Gonads</tissue>
    </source>
</reference>
<evidence type="ECO:0000313" key="3">
    <source>
        <dbReference type="RefSeq" id="XP_030760333.1"/>
    </source>
</evidence>
<protein>
    <submittedName>
        <fullName evidence="3">Uncharacterized protein LOC115885522</fullName>
    </submittedName>
</protein>
<evidence type="ECO:0000313" key="2">
    <source>
        <dbReference type="Proteomes" id="UP000504635"/>
    </source>
</evidence>
<dbReference type="RefSeq" id="XP_030760333.1">
    <property type="nucleotide sequence ID" value="XM_030904473.1"/>
</dbReference>